<protein>
    <submittedName>
        <fullName evidence="1">Uncharacterized protein</fullName>
    </submittedName>
</protein>
<name>A0A812SBN4_9DINO</name>
<evidence type="ECO:0000313" key="2">
    <source>
        <dbReference type="Proteomes" id="UP000604046"/>
    </source>
</evidence>
<dbReference type="InterPro" id="IPR011009">
    <property type="entry name" value="Kinase-like_dom_sf"/>
</dbReference>
<dbReference type="Gene3D" id="3.30.200.20">
    <property type="entry name" value="Phosphorylase Kinase, domain 1"/>
    <property type="match status" value="1"/>
</dbReference>
<dbReference type="SUPFAM" id="SSF56112">
    <property type="entry name" value="Protein kinase-like (PK-like)"/>
    <property type="match status" value="1"/>
</dbReference>
<comment type="caution">
    <text evidence="1">The sequence shown here is derived from an EMBL/GenBank/DDBJ whole genome shotgun (WGS) entry which is preliminary data.</text>
</comment>
<organism evidence="1 2">
    <name type="scientific">Symbiodinium natans</name>
    <dbReference type="NCBI Taxonomy" id="878477"/>
    <lineage>
        <taxon>Eukaryota</taxon>
        <taxon>Sar</taxon>
        <taxon>Alveolata</taxon>
        <taxon>Dinophyceae</taxon>
        <taxon>Suessiales</taxon>
        <taxon>Symbiodiniaceae</taxon>
        <taxon>Symbiodinium</taxon>
    </lineage>
</organism>
<feature type="non-terminal residue" evidence="1">
    <location>
        <position position="1"/>
    </location>
</feature>
<reference evidence="1" key="1">
    <citation type="submission" date="2021-02" db="EMBL/GenBank/DDBJ databases">
        <authorList>
            <person name="Dougan E. K."/>
            <person name="Rhodes N."/>
            <person name="Thang M."/>
            <person name="Chan C."/>
        </authorList>
    </citation>
    <scope>NUCLEOTIDE SEQUENCE</scope>
</reference>
<feature type="non-terminal residue" evidence="1">
    <location>
        <position position="89"/>
    </location>
</feature>
<accession>A0A812SBN4</accession>
<dbReference type="EMBL" id="CAJNDS010002436">
    <property type="protein sequence ID" value="CAE7474139.1"/>
    <property type="molecule type" value="Genomic_DNA"/>
</dbReference>
<keyword evidence="2" id="KW-1185">Reference proteome</keyword>
<gene>
    <name evidence="1" type="ORF">SNAT2548_LOCUS26636</name>
</gene>
<proteinExistence type="predicted"/>
<evidence type="ECO:0000313" key="1">
    <source>
        <dbReference type="EMBL" id="CAE7474139.1"/>
    </source>
</evidence>
<dbReference type="Proteomes" id="UP000604046">
    <property type="component" value="Unassembled WGS sequence"/>
</dbReference>
<sequence length="89" mass="10318">ELPDYILGATLGQPPGRCLCVRREQHDAYCQEWAPSVRRKLTADPVAIKIIEKAKGKKAYMQYILREMRVLMCVRHRRLLHDKLAGWAS</sequence>
<dbReference type="AlphaFoldDB" id="A0A812SBN4"/>